<reference evidence="3 4" key="1">
    <citation type="journal article" date="2005" name="Science">
        <title>The genome sequence of Trypanosoma cruzi, etiologic agent of Chagas disease.</title>
        <authorList>
            <person name="El-Sayed N.M."/>
            <person name="Myler P.J."/>
            <person name="Bartholomeu D.C."/>
            <person name="Nilsson D."/>
            <person name="Aggarwal G."/>
            <person name="Tran A.N."/>
            <person name="Ghedin E."/>
            <person name="Worthey E.A."/>
            <person name="Delcher A.L."/>
            <person name="Blandin G."/>
            <person name="Westenberger S.J."/>
            <person name="Caler E."/>
            <person name="Cerqueira G.C."/>
            <person name="Branche C."/>
            <person name="Haas B."/>
            <person name="Anupama A."/>
            <person name="Arner E."/>
            <person name="Aslund L."/>
            <person name="Attipoe P."/>
            <person name="Bontempi E."/>
            <person name="Bringaud F."/>
            <person name="Burton P."/>
            <person name="Cadag E."/>
            <person name="Campbell D.A."/>
            <person name="Carrington M."/>
            <person name="Crabtree J."/>
            <person name="Darban H."/>
            <person name="da Silveira J.F."/>
            <person name="de Jong P."/>
            <person name="Edwards K."/>
            <person name="Englund P.T."/>
            <person name="Fazelina G."/>
            <person name="Feldblyum T."/>
            <person name="Ferella M."/>
            <person name="Frasch A.C."/>
            <person name="Gull K."/>
            <person name="Horn D."/>
            <person name="Hou L."/>
            <person name="Huang Y."/>
            <person name="Kindlund E."/>
            <person name="Klingbeil M."/>
            <person name="Kluge S."/>
            <person name="Koo H."/>
            <person name="Lacerda D."/>
            <person name="Levin M.J."/>
            <person name="Lorenzi H."/>
            <person name="Louie T."/>
            <person name="Machado C.R."/>
            <person name="McCulloch R."/>
            <person name="McKenna A."/>
            <person name="Mizuno Y."/>
            <person name="Mottram J.C."/>
            <person name="Nelson S."/>
            <person name="Ochaya S."/>
            <person name="Osoegawa K."/>
            <person name="Pai G."/>
            <person name="Parsons M."/>
            <person name="Pentony M."/>
            <person name="Pettersson U."/>
            <person name="Pop M."/>
            <person name="Ramirez J.L."/>
            <person name="Rinta J."/>
            <person name="Robertson L."/>
            <person name="Salzberg S.L."/>
            <person name="Sanchez D.O."/>
            <person name="Seyler A."/>
            <person name="Sharma R."/>
            <person name="Shetty J."/>
            <person name="Simpson A.J."/>
            <person name="Sisk E."/>
            <person name="Tammi M.T."/>
            <person name="Tarleton R."/>
            <person name="Teixeira S."/>
            <person name="Van Aken S."/>
            <person name="Vogt C."/>
            <person name="Ward P.N."/>
            <person name="Wickstead B."/>
            <person name="Wortman J."/>
            <person name="White O."/>
            <person name="Fraser C.M."/>
            <person name="Stuart K.D."/>
            <person name="Andersson B."/>
        </authorList>
    </citation>
    <scope>NUCLEOTIDE SEQUENCE [LARGE SCALE GENOMIC DNA]</scope>
    <source>
        <strain evidence="3 4">CL Brener</strain>
    </source>
</reference>
<protein>
    <recommendedName>
        <fullName evidence="5">VSG exclusion protein 1</fullName>
    </recommendedName>
</protein>
<evidence type="ECO:0000313" key="4">
    <source>
        <dbReference type="Proteomes" id="UP000002296"/>
    </source>
</evidence>
<comment type="caution">
    <text evidence="3">The sequence shown here is derived from an EMBL/GenBank/DDBJ whole genome shotgun (WGS) entry which is preliminary data.</text>
</comment>
<dbReference type="AlphaFoldDB" id="Q4CVK3"/>
<keyword evidence="2" id="KW-1133">Transmembrane helix</keyword>
<dbReference type="EMBL" id="AAHK01001733">
    <property type="protein sequence ID" value="EAN84306.1"/>
    <property type="molecule type" value="Genomic_DNA"/>
</dbReference>
<dbReference type="KEGG" id="tcr:503749.30"/>
<keyword evidence="2" id="KW-0472">Membrane</keyword>
<feature type="compositionally biased region" description="Polar residues" evidence="1">
    <location>
        <begin position="409"/>
        <end position="420"/>
    </location>
</feature>
<dbReference type="PaxDb" id="353153-Q4CVK3"/>
<dbReference type="RefSeq" id="XP_806157.1">
    <property type="nucleotide sequence ID" value="XM_801064.1"/>
</dbReference>
<evidence type="ECO:0000313" key="3">
    <source>
        <dbReference type="EMBL" id="EAN84306.1"/>
    </source>
</evidence>
<feature type="region of interest" description="Disordered" evidence="1">
    <location>
        <begin position="409"/>
        <end position="433"/>
    </location>
</feature>
<gene>
    <name evidence="3" type="ORF">Tc00.1047053503749.30</name>
</gene>
<dbReference type="eggNOG" id="ENOG502S8JX">
    <property type="taxonomic scope" value="Eukaryota"/>
</dbReference>
<dbReference type="InParanoid" id="Q4CVK3"/>
<feature type="region of interest" description="Disordered" evidence="1">
    <location>
        <begin position="378"/>
        <end position="397"/>
    </location>
</feature>
<evidence type="ECO:0000256" key="1">
    <source>
        <dbReference type="SAM" id="MobiDB-lite"/>
    </source>
</evidence>
<proteinExistence type="predicted"/>
<dbReference type="Proteomes" id="UP000002296">
    <property type="component" value="Unassembled WGS sequence"/>
</dbReference>
<evidence type="ECO:0008006" key="5">
    <source>
        <dbReference type="Google" id="ProtNLM"/>
    </source>
</evidence>
<dbReference type="OMA" id="RYEMSSC"/>
<name>Q4CVK3_TRYCC</name>
<feature type="transmembrane region" description="Helical" evidence="2">
    <location>
        <begin position="12"/>
        <end position="34"/>
    </location>
</feature>
<keyword evidence="2" id="KW-0812">Transmembrane</keyword>
<dbReference type="GeneID" id="3536092"/>
<sequence>MFLFYATSVSFFSLRHFFFSFCFFFCSANVGICAKRVKGRGLEREGMEPTAGSAASSPSLRPGFTSGTHRRALTVDLMGLLDSKETDGMGWEVATKGRAPVYVAFDPERLWQIPDGGGAEEVGNNRAFHGVMVVFSVGPLCGDEGLPEVGGDACFGGCVLKFLMLRTDFMRHLSSFSAPLCSSTCEHREEEEKEEKRERDGFRAVLLFTDVKMEGTDDDRALSVVYVQLAKEWRHAVDRVAVQRRAAQVIDAALSLFPSSLWVIFWVDFTGILDAKDSLLPHEIRDAWSEIAAASASTPSAPRVTVLVEPAAALKLRQDAAKVTGEAAPILAADANLSTVKETLCMSSGRRPFDDSQRGISASERNCMDPYELLVSGDVDGNGGKKGGNSSDDGEDELIWKKYKRTKTNAQDANDGSTSHLGHPAHEESDDEEDELLWRKFMCVLKEEAEVSMHNATQGLSCLFLECPGDNLFSSPGDDASIRELLASWSSLGSSHLPRTIVLIAGDDNLLERTLLSWVRVPWSQNALILPVFGVSELVTGQHFQEGVELPPSRSSLPSVAAAASLSMNRDAASASHRFFRILNFAVRYFGIDVHHSACLSVTRPLMQAARLLDFRVVGDYACVFSWVMQSRAGNSAVQGLLDVEGERERLFAELCATNELARKLRESPRRPEILLRVMGSMRVGVVRPVVYDAVALASKSLTGTRVRRSLDTALSLSPEQRSRVYRYMASFFTKNVFCISVDIVRSCDSDYFLGYHFSAVGYLRYELSSWVRRHVFVELQVDFQPLLEGDPLGAETEPHWSRVFRRLSCTCTPRRHEVLLRTETGEKKCRHLAQLLYWSLRPRPSCTTSFFRKTFADQNHAS</sequence>
<organism evidence="3 4">
    <name type="scientific">Trypanosoma cruzi (strain CL Brener)</name>
    <dbReference type="NCBI Taxonomy" id="353153"/>
    <lineage>
        <taxon>Eukaryota</taxon>
        <taxon>Discoba</taxon>
        <taxon>Euglenozoa</taxon>
        <taxon>Kinetoplastea</taxon>
        <taxon>Metakinetoplastina</taxon>
        <taxon>Trypanosomatida</taxon>
        <taxon>Trypanosomatidae</taxon>
        <taxon>Trypanosoma</taxon>
        <taxon>Schizotrypanum</taxon>
    </lineage>
</organism>
<accession>Q4CVK3</accession>
<keyword evidence="4" id="KW-1185">Reference proteome</keyword>
<evidence type="ECO:0000256" key="2">
    <source>
        <dbReference type="SAM" id="Phobius"/>
    </source>
</evidence>